<dbReference type="GO" id="GO:0005737">
    <property type="term" value="C:cytoplasm"/>
    <property type="evidence" value="ECO:0007669"/>
    <property type="project" value="UniProtKB-SubCell"/>
</dbReference>
<feature type="compositionally biased region" description="Polar residues" evidence="10">
    <location>
        <begin position="862"/>
        <end position="873"/>
    </location>
</feature>
<reference evidence="13" key="2">
    <citation type="submission" date="2025-09" db="UniProtKB">
        <authorList>
            <consortium name="Ensembl"/>
        </authorList>
    </citation>
    <scope>IDENTIFICATION</scope>
</reference>
<dbReference type="InterPro" id="IPR013761">
    <property type="entry name" value="SAM/pointed_sf"/>
</dbReference>
<feature type="repeat" description="ANK" evidence="9">
    <location>
        <begin position="40"/>
        <end position="72"/>
    </location>
</feature>
<feature type="repeat" description="ANK" evidence="9">
    <location>
        <begin position="7"/>
        <end position="39"/>
    </location>
</feature>
<keyword evidence="4" id="KW-0597">Phosphoprotein</keyword>
<feature type="signal peptide" evidence="11">
    <location>
        <begin position="1"/>
        <end position="18"/>
    </location>
</feature>
<dbReference type="InterPro" id="IPR036770">
    <property type="entry name" value="Ankyrin_rpt-contain_sf"/>
</dbReference>
<dbReference type="Gene3D" id="2.30.30.40">
    <property type="entry name" value="SH3 Domains"/>
    <property type="match status" value="1"/>
</dbReference>
<keyword evidence="3" id="KW-0963">Cytoplasm</keyword>
<feature type="compositionally biased region" description="Low complexity" evidence="10">
    <location>
        <begin position="944"/>
        <end position="960"/>
    </location>
</feature>
<evidence type="ECO:0000256" key="5">
    <source>
        <dbReference type="ARBA" id="ARBA00022737"/>
    </source>
</evidence>
<evidence type="ECO:0000256" key="8">
    <source>
        <dbReference type="ARBA" id="ARBA00073385"/>
    </source>
</evidence>
<dbReference type="SMART" id="SM00248">
    <property type="entry name" value="ANK"/>
    <property type="match status" value="6"/>
</dbReference>
<protein>
    <recommendedName>
        <fullName evidence="8">Caskin-2</fullName>
    </recommendedName>
</protein>
<comment type="subcellular location">
    <subcellularLocation>
        <location evidence="1">Cytoplasm</location>
    </subcellularLocation>
</comment>
<evidence type="ECO:0000313" key="14">
    <source>
        <dbReference type="Proteomes" id="UP000261480"/>
    </source>
</evidence>
<feature type="compositionally biased region" description="Polar residues" evidence="10">
    <location>
        <begin position="352"/>
        <end position="371"/>
    </location>
</feature>
<dbReference type="InterPro" id="IPR032232">
    <property type="entry name" value="Caskin1-CID"/>
</dbReference>
<dbReference type="Proteomes" id="UP000261480">
    <property type="component" value="Unplaced"/>
</dbReference>
<evidence type="ECO:0000256" key="2">
    <source>
        <dbReference type="ARBA" id="ARBA00022443"/>
    </source>
</evidence>
<dbReference type="FunFam" id="1.25.40.20:FF:000053">
    <property type="entry name" value="caskin-2 isoform X1"/>
    <property type="match status" value="1"/>
</dbReference>
<dbReference type="SUPFAM" id="SSF48403">
    <property type="entry name" value="Ankyrin repeat"/>
    <property type="match status" value="1"/>
</dbReference>
<reference evidence="13" key="1">
    <citation type="submission" date="2025-08" db="UniProtKB">
        <authorList>
            <consortium name="Ensembl"/>
        </authorList>
    </citation>
    <scope>IDENTIFICATION</scope>
</reference>
<feature type="compositionally biased region" description="Polar residues" evidence="10">
    <location>
        <begin position="730"/>
        <end position="749"/>
    </location>
</feature>
<evidence type="ECO:0000256" key="3">
    <source>
        <dbReference type="ARBA" id="ARBA00022490"/>
    </source>
</evidence>
<dbReference type="Pfam" id="PF16907">
    <property type="entry name" value="Caskin-Pro-rich"/>
    <property type="match status" value="1"/>
</dbReference>
<dbReference type="InterPro" id="IPR002110">
    <property type="entry name" value="Ankyrin_rpt"/>
</dbReference>
<dbReference type="FunFam" id="1.10.150.50:FF:000028">
    <property type="entry name" value="caskin-2 isoform X2"/>
    <property type="match status" value="1"/>
</dbReference>
<organism evidence="13 14">
    <name type="scientific">Poecilia mexicana</name>
    <dbReference type="NCBI Taxonomy" id="48701"/>
    <lineage>
        <taxon>Eukaryota</taxon>
        <taxon>Metazoa</taxon>
        <taxon>Chordata</taxon>
        <taxon>Craniata</taxon>
        <taxon>Vertebrata</taxon>
        <taxon>Euteleostomi</taxon>
        <taxon>Actinopterygii</taxon>
        <taxon>Neopterygii</taxon>
        <taxon>Teleostei</taxon>
        <taxon>Neoteleostei</taxon>
        <taxon>Acanthomorphata</taxon>
        <taxon>Ovalentaria</taxon>
        <taxon>Atherinomorphae</taxon>
        <taxon>Cyprinodontiformes</taxon>
        <taxon>Poeciliidae</taxon>
        <taxon>Poeciliinae</taxon>
        <taxon>Poecilia</taxon>
    </lineage>
</organism>
<dbReference type="FunFam" id="1.25.40.20:FF:000042">
    <property type="entry name" value="caskin-2 isoform X2"/>
    <property type="match status" value="1"/>
</dbReference>
<dbReference type="CDD" id="cd09498">
    <property type="entry name" value="SAM_caskin1_2_repeat2"/>
    <property type="match status" value="1"/>
</dbReference>
<feature type="compositionally biased region" description="Polar residues" evidence="10">
    <location>
        <begin position="973"/>
        <end position="982"/>
    </location>
</feature>
<evidence type="ECO:0000256" key="11">
    <source>
        <dbReference type="SAM" id="SignalP"/>
    </source>
</evidence>
<sequence>ASSSFLLHFSALHHAALTGTTELLAALLEAQAAVDIKDTNGMRPLHYAAWQGKAQSVLTLLRSGASVNGASMDGHIPLHLAAQYGHYEVSEMLLQHQSNPCLLNRAKKTPLDLACEFGRAKVVQLLLSSNMVAALLEDERKEPTDSAYTTPLHLAARNGHKDVIRLLLKAGIDINKTSKSGTALHEAALYGKTEAVRLLLDAGVDVNSRNTYNQTALDIVNQFTTSHASKDIKQLLRDATGILQVRALKDHWNLHDPTALNIRAGDVITVRRCGTRTTSLVLSWRRLHRDVWVLAPLQPRCPASVDSCTPGLTPPQATPTFTGSVVVFAAGDRNSVGSTGSVGSTRSAGSGQSTESNSAPNGQTRLRSEPGLNQNQVWIRTGFGLPDSVSQDADAIFQWLSDFQLQQYTGNFLSAGYDVPTISRMTPEDLTAIGVTKPGHRKKISMEINNLNIPEWLPEYIPSDLGEWLSAIGLPQYHKKLSENGYDSISIVKDLTWEDLQEIGITKLGHQKKLMLAVKKLSDIQRAILQADTGAGTLRRKAPGVLHLVAIESPDASSECSSPHTPIMVTFQDSELSAELQTAMASHYGGCDEGLAIKNAVGMSQSQENINTRCRGSGWSQEPPTASISPHGWSQESLEGSPARERNLPEGWDQRPLHYLHSQCGSTNLNLTARPEHHRTLTPPNRRTQNKTHYALSDGEPDEDDDDLTVLPADVPSYATLTRKPGRSQLGRSESGSDRNGNVGRSQSFAVRARKKGPPPPPPKRLSSVSSTTSSELSDSSPTSSSGGVVTDSPGSVSSITASLETSPGPRHGAASEARETAELRRKVHSECLPSQTSSTAEVDRGLKSDSEEEEPKAQGLDGSSSPQNSSSECIPFAEEGNLTIKQRPKAPGPPRAEAVLEPPDKPGAKALEVPEFNLKESDTVKRRHKPKDKDLTGEGSPVRSGASGSESGGSRPPSRNQDQLDLRISEASLETPSSPATGSPLKPSLSPKPAITCPKPVRHSLLAAQGETPSSHPCTKEPSELL</sequence>
<feature type="region of interest" description="Disordered" evidence="10">
    <location>
        <begin position="667"/>
        <end position="1027"/>
    </location>
</feature>
<dbReference type="PANTHER" id="PTHR24174">
    <property type="entry name" value="ANKYRIN REPEAT AND STERILE ALPHA MOTIF DOMAIN-CONTAINING PROTEIN 1"/>
    <property type="match status" value="1"/>
</dbReference>
<dbReference type="Pfam" id="PF12796">
    <property type="entry name" value="Ank_2"/>
    <property type="match status" value="2"/>
</dbReference>
<evidence type="ECO:0000256" key="7">
    <source>
        <dbReference type="ARBA" id="ARBA00064417"/>
    </source>
</evidence>
<feature type="compositionally biased region" description="Acidic residues" evidence="10">
    <location>
        <begin position="699"/>
        <end position="708"/>
    </location>
</feature>
<feature type="compositionally biased region" description="Polar residues" evidence="10">
    <location>
        <begin position="608"/>
        <end position="638"/>
    </location>
</feature>
<name>A0A3B3YFL9_9TELE</name>
<feature type="compositionally biased region" description="Low complexity" evidence="10">
    <location>
        <begin position="984"/>
        <end position="994"/>
    </location>
</feature>
<dbReference type="CDD" id="cd09497">
    <property type="entry name" value="SAM_caskin1_2_repeat1"/>
    <property type="match status" value="1"/>
</dbReference>
<dbReference type="PROSITE" id="PS50297">
    <property type="entry name" value="ANK_REP_REGION"/>
    <property type="match status" value="4"/>
</dbReference>
<dbReference type="PRINTS" id="PR01415">
    <property type="entry name" value="ANKYRIN"/>
</dbReference>
<dbReference type="Gene3D" id="1.10.150.50">
    <property type="entry name" value="Transcription Factor, Ets-1"/>
    <property type="match status" value="2"/>
</dbReference>
<evidence type="ECO:0000256" key="9">
    <source>
        <dbReference type="PROSITE-ProRule" id="PRU00023"/>
    </source>
</evidence>
<dbReference type="PROSITE" id="PS50105">
    <property type="entry name" value="SAM_DOMAIN"/>
    <property type="match status" value="2"/>
</dbReference>
<evidence type="ECO:0000256" key="6">
    <source>
        <dbReference type="ARBA" id="ARBA00023043"/>
    </source>
</evidence>
<dbReference type="Gene3D" id="1.25.40.20">
    <property type="entry name" value="Ankyrin repeat-containing domain"/>
    <property type="match status" value="3"/>
</dbReference>
<feature type="domain" description="SAM" evidence="12">
    <location>
        <begin position="460"/>
        <end position="524"/>
    </location>
</feature>
<dbReference type="InterPro" id="IPR001660">
    <property type="entry name" value="SAM"/>
</dbReference>
<dbReference type="InterPro" id="IPR033635">
    <property type="entry name" value="ANKS1/Caskin"/>
</dbReference>
<dbReference type="Pfam" id="PF00536">
    <property type="entry name" value="SAM_1"/>
    <property type="match status" value="2"/>
</dbReference>
<feature type="repeat" description="ANK" evidence="9">
    <location>
        <begin position="179"/>
        <end position="211"/>
    </location>
</feature>
<dbReference type="AlphaFoldDB" id="A0A3B3YFL9"/>
<accession>A0A3B3YFL9</accession>
<keyword evidence="11" id="KW-0732">Signal</keyword>
<dbReference type="SUPFAM" id="SSF47769">
    <property type="entry name" value="SAM/Pointed domain"/>
    <property type="match status" value="2"/>
</dbReference>
<evidence type="ECO:0000313" key="13">
    <source>
        <dbReference type="Ensembl" id="ENSPMEP00000026149.1"/>
    </source>
</evidence>
<feature type="region of interest" description="Disordered" evidence="10">
    <location>
        <begin position="608"/>
        <end position="650"/>
    </location>
</feature>
<keyword evidence="5" id="KW-0677">Repeat</keyword>
<dbReference type="InterPro" id="IPR035498">
    <property type="entry name" value="Caskin1/2_SAM_2"/>
</dbReference>
<keyword evidence="2" id="KW-0728">SH3 domain</keyword>
<feature type="repeat" description="ANK" evidence="9">
    <location>
        <begin position="73"/>
        <end position="105"/>
    </location>
</feature>
<evidence type="ECO:0000256" key="1">
    <source>
        <dbReference type="ARBA" id="ARBA00004496"/>
    </source>
</evidence>
<comment type="subunit">
    <text evidence="7">May not bind CASK.</text>
</comment>
<keyword evidence="6 9" id="KW-0040">ANK repeat</keyword>
<feature type="compositionally biased region" description="Low complexity" evidence="10">
    <location>
        <begin position="337"/>
        <end position="351"/>
    </location>
</feature>
<feature type="chain" id="PRO_5017246653" description="Caskin-2" evidence="11">
    <location>
        <begin position="19"/>
        <end position="1027"/>
    </location>
</feature>
<feature type="repeat" description="ANK" evidence="9">
    <location>
        <begin position="147"/>
        <end position="179"/>
    </location>
</feature>
<evidence type="ECO:0000256" key="10">
    <source>
        <dbReference type="SAM" id="MobiDB-lite"/>
    </source>
</evidence>
<proteinExistence type="predicted"/>
<feature type="compositionally biased region" description="Low complexity" evidence="10">
    <location>
        <begin position="766"/>
        <end position="799"/>
    </location>
</feature>
<dbReference type="PROSITE" id="PS50088">
    <property type="entry name" value="ANK_REPEAT"/>
    <property type="match status" value="5"/>
</dbReference>
<dbReference type="PANTHER" id="PTHR24174:SF18">
    <property type="entry name" value="CASKIN-2"/>
    <property type="match status" value="1"/>
</dbReference>
<evidence type="ECO:0000259" key="12">
    <source>
        <dbReference type="PROSITE" id="PS50105"/>
    </source>
</evidence>
<dbReference type="FunFam" id="1.10.150.50:FF:000032">
    <property type="entry name" value="caskin-1 isoform X1"/>
    <property type="match status" value="1"/>
</dbReference>
<dbReference type="STRING" id="48701.ENSPMEP00000026149"/>
<dbReference type="Ensembl" id="ENSPMET00000003297.1">
    <property type="protein sequence ID" value="ENSPMEP00000026149.1"/>
    <property type="gene ID" value="ENSPMEG00000009675.1"/>
</dbReference>
<evidence type="ECO:0000256" key="4">
    <source>
        <dbReference type="ARBA" id="ARBA00022553"/>
    </source>
</evidence>
<feature type="region of interest" description="Disordered" evidence="10">
    <location>
        <begin position="337"/>
        <end position="371"/>
    </location>
</feature>
<keyword evidence="14" id="KW-1185">Reference proteome</keyword>
<dbReference type="InterPro" id="IPR035497">
    <property type="entry name" value="Caskin1/2_SAM_1"/>
</dbReference>
<feature type="domain" description="SAM" evidence="12">
    <location>
        <begin position="391"/>
        <end position="454"/>
    </location>
</feature>
<dbReference type="Pfam" id="PF16600">
    <property type="entry name" value="Caskin1-CID"/>
    <property type="match status" value="1"/>
</dbReference>
<dbReference type="SMART" id="SM00454">
    <property type="entry name" value="SAM"/>
    <property type="match status" value="2"/>
</dbReference>